<organism evidence="2 3">
    <name type="scientific">Paracraurococcus lichenis</name>
    <dbReference type="NCBI Taxonomy" id="3064888"/>
    <lineage>
        <taxon>Bacteria</taxon>
        <taxon>Pseudomonadati</taxon>
        <taxon>Pseudomonadota</taxon>
        <taxon>Alphaproteobacteria</taxon>
        <taxon>Acetobacterales</taxon>
        <taxon>Roseomonadaceae</taxon>
        <taxon>Paracraurococcus</taxon>
    </lineage>
</organism>
<gene>
    <name evidence="2" type="ORF">Q7A36_36240</name>
</gene>
<keyword evidence="3" id="KW-1185">Reference proteome</keyword>
<evidence type="ECO:0000313" key="2">
    <source>
        <dbReference type="EMBL" id="MDO9713817.1"/>
    </source>
</evidence>
<reference evidence="2 3" key="1">
    <citation type="submission" date="2023-08" db="EMBL/GenBank/DDBJ databases">
        <title>The draft genome sequence of Paracraurococcus sp. LOR1-02.</title>
        <authorList>
            <person name="Kingkaew E."/>
            <person name="Tanasupawat S."/>
        </authorList>
    </citation>
    <scope>NUCLEOTIDE SEQUENCE [LARGE SCALE GENOMIC DNA]</scope>
    <source>
        <strain evidence="2 3">LOR1-02</strain>
    </source>
</reference>
<dbReference type="EMBL" id="JAUTWS010000124">
    <property type="protein sequence ID" value="MDO9713817.1"/>
    <property type="molecule type" value="Genomic_DNA"/>
</dbReference>
<proteinExistence type="predicted"/>
<comment type="caution">
    <text evidence="2">The sequence shown here is derived from an EMBL/GenBank/DDBJ whole genome shotgun (WGS) entry which is preliminary data.</text>
</comment>
<feature type="chain" id="PRO_5047059646" evidence="1">
    <location>
        <begin position="23"/>
        <end position="202"/>
    </location>
</feature>
<dbReference type="RefSeq" id="WP_305108666.1">
    <property type="nucleotide sequence ID" value="NZ_JAUTWS010000124.1"/>
</dbReference>
<protein>
    <submittedName>
        <fullName evidence="2">Uncharacterized protein</fullName>
    </submittedName>
</protein>
<accession>A0ABT9ECF4</accession>
<sequence>MTNAWKSLALAAALATAGTALPAALSTPTSAQSNPTIASIPEPMAETIHAKITALNPQTRKITLQGASGRTATVTAGPMVRLEMLRVGDMVDAQFYRSVAFELSKTMNVSPNAALIAVDQNATAPGGMAVAMMRISATVVGIHPSSNSLDVVSPGGGGVYTVHVTDPARTAMLSQIKIGDTITALVSDAIAVSVEKAKSSWF</sequence>
<dbReference type="Proteomes" id="UP001243009">
    <property type="component" value="Unassembled WGS sequence"/>
</dbReference>
<keyword evidence="1" id="KW-0732">Signal</keyword>
<evidence type="ECO:0000313" key="3">
    <source>
        <dbReference type="Proteomes" id="UP001243009"/>
    </source>
</evidence>
<name>A0ABT9ECF4_9PROT</name>
<feature type="signal peptide" evidence="1">
    <location>
        <begin position="1"/>
        <end position="22"/>
    </location>
</feature>
<evidence type="ECO:0000256" key="1">
    <source>
        <dbReference type="SAM" id="SignalP"/>
    </source>
</evidence>